<keyword evidence="16 20" id="KW-0472">Membrane</keyword>
<feature type="domain" description="GGDEF" evidence="21">
    <location>
        <begin position="416"/>
        <end position="550"/>
    </location>
</feature>
<evidence type="ECO:0000256" key="7">
    <source>
        <dbReference type="ARBA" id="ARBA00022475"/>
    </source>
</evidence>
<proteinExistence type="predicted"/>
<evidence type="ECO:0000256" key="15">
    <source>
        <dbReference type="ARBA" id="ARBA00022989"/>
    </source>
</evidence>
<dbReference type="GO" id="GO:0005886">
    <property type="term" value="C:plasma membrane"/>
    <property type="evidence" value="ECO:0007669"/>
    <property type="project" value="UniProtKB-SubCell"/>
</dbReference>
<keyword evidence="23" id="KW-1185">Reference proteome</keyword>
<comment type="subunit">
    <text evidence="5">Homodimer.</text>
</comment>
<comment type="cofactor">
    <cofactor evidence="1">
        <name>Mg(2+)</name>
        <dbReference type="ChEBI" id="CHEBI:18420"/>
    </cofactor>
</comment>
<keyword evidence="7" id="KW-1003">Cell membrane</keyword>
<dbReference type="PANTHER" id="PTHR45138:SF16">
    <property type="entry name" value="DIGUANYLATE CYCLASE DGCQ-RELATED"/>
    <property type="match status" value="1"/>
</dbReference>
<dbReference type="GO" id="GO:0046872">
    <property type="term" value="F:metal ion binding"/>
    <property type="evidence" value="ECO:0007669"/>
    <property type="project" value="UniProtKB-KW"/>
</dbReference>
<keyword evidence="15 20" id="KW-1133">Transmembrane helix</keyword>
<dbReference type="PROSITE" id="PS50887">
    <property type="entry name" value="GGDEF"/>
    <property type="match status" value="1"/>
</dbReference>
<evidence type="ECO:0000313" key="22">
    <source>
        <dbReference type="EMBL" id="RPE02926.1"/>
    </source>
</evidence>
<dbReference type="AlphaFoldDB" id="A0A3N4P3S6"/>
<evidence type="ECO:0000256" key="6">
    <source>
        <dbReference type="ARBA" id="ARBA00012528"/>
    </source>
</evidence>
<dbReference type="Proteomes" id="UP000281332">
    <property type="component" value="Unassembled WGS sequence"/>
</dbReference>
<comment type="caution">
    <text evidence="22">The sequence shown here is derived from an EMBL/GenBank/DDBJ whole genome shotgun (WGS) entry which is preliminary data.</text>
</comment>
<evidence type="ECO:0000313" key="23">
    <source>
        <dbReference type="Proteomes" id="UP000281332"/>
    </source>
</evidence>
<keyword evidence="8" id="KW-0997">Cell inner membrane</keyword>
<keyword evidence="11" id="KW-0479">Metal-binding</keyword>
<comment type="pathway">
    <text evidence="3">Purine metabolism; 3',5'-cyclic di-GMP biosynthesis.</text>
</comment>
<evidence type="ECO:0000256" key="13">
    <source>
        <dbReference type="ARBA" id="ARBA00022842"/>
    </source>
</evidence>
<reference evidence="22 23" key="1">
    <citation type="submission" date="2018-11" db="EMBL/GenBank/DDBJ databases">
        <title>Whole genome sequencing of Pantoea sp. RIT388.</title>
        <authorList>
            <person name="Gan H.M."/>
            <person name="Hudson A.O."/>
        </authorList>
    </citation>
    <scope>NUCLEOTIDE SEQUENCE [LARGE SCALE GENOMIC DNA]</scope>
    <source>
        <strain evidence="22 23">RIT388</strain>
    </source>
</reference>
<dbReference type="GO" id="GO:0052621">
    <property type="term" value="F:diguanylate cyclase activity"/>
    <property type="evidence" value="ECO:0007669"/>
    <property type="project" value="UniProtKB-EC"/>
</dbReference>
<name>A0A3N4P3S6_9GAMM</name>
<feature type="transmembrane region" description="Helical" evidence="20">
    <location>
        <begin position="15"/>
        <end position="33"/>
    </location>
</feature>
<evidence type="ECO:0000259" key="21">
    <source>
        <dbReference type="PROSITE" id="PS50887"/>
    </source>
</evidence>
<dbReference type="OrthoDB" id="9813903at2"/>
<feature type="transmembrane region" description="Helical" evidence="20">
    <location>
        <begin position="348"/>
        <end position="369"/>
    </location>
</feature>
<dbReference type="SMART" id="SM00267">
    <property type="entry name" value="GGDEF"/>
    <property type="match status" value="1"/>
</dbReference>
<comment type="catalytic activity">
    <reaction evidence="18">
        <text>2 GTP = 3',3'-c-di-GMP + 2 diphosphate</text>
        <dbReference type="Rhea" id="RHEA:24898"/>
        <dbReference type="ChEBI" id="CHEBI:33019"/>
        <dbReference type="ChEBI" id="CHEBI:37565"/>
        <dbReference type="ChEBI" id="CHEBI:58805"/>
        <dbReference type="EC" id="2.7.7.65"/>
    </reaction>
</comment>
<sequence>MAVLPLSVRTLRPALRIHLVFLAVFLFSSFLTWRELHTLKINYEDRQRAALVDMQNGLESQFQESIDGMIYYRRMFNYALAHPLDADHGRRALLEFQQLRSQPAWQLRLNMSRSMPINGVSDSWLTHDSLLQRDAARMDAELRAAMEFSFILQFSDPDTDFHTRFWYTSRAGFFISSRPPHDLSTLAASYATMVSRPWFRAMQATADDAKQLRWSGVYQGAEREGAMLTASTAVFNDGYWYGVLSMDFTRQRIDALLNRMRHSALQGSVVLLDNMQRPIASLDAADSKALSQQAQRLLSAQMARQPQGSLRLEHQFISWSKLRNVDGYLLNQQTLTQGLRQDLGRATLFMLSMWLLFVLLLLLAHQVVIRLVTRLSDLSATLAWRASYDGLTQLLNRSAFFERFEAQAARCRQLNAPLAVIQLDIDHFKAVNDSWGHQAGDAALTRVAAIIAQTLRKNDLAGRVGGEEFCVVLPETTLADAEQVAERIRQRLGAEIIEVSPDGVFGVTLSAGVANSEEQGDYRAQNLQAEADRRLYLAKSRGRNRVVASD</sequence>
<evidence type="ECO:0000256" key="8">
    <source>
        <dbReference type="ARBA" id="ARBA00022519"/>
    </source>
</evidence>
<dbReference type="GO" id="GO:0030244">
    <property type="term" value="P:cellulose biosynthetic process"/>
    <property type="evidence" value="ECO:0007669"/>
    <property type="project" value="UniProtKB-KW"/>
</dbReference>
<evidence type="ECO:0000256" key="11">
    <source>
        <dbReference type="ARBA" id="ARBA00022723"/>
    </source>
</evidence>
<dbReference type="InterPro" id="IPR029787">
    <property type="entry name" value="Nucleotide_cyclase"/>
</dbReference>
<evidence type="ECO:0000256" key="17">
    <source>
        <dbReference type="ARBA" id="ARBA00031311"/>
    </source>
</evidence>
<dbReference type="FunFam" id="3.30.70.270:FF:000001">
    <property type="entry name" value="Diguanylate cyclase domain protein"/>
    <property type="match status" value="1"/>
</dbReference>
<evidence type="ECO:0000256" key="1">
    <source>
        <dbReference type="ARBA" id="ARBA00001946"/>
    </source>
</evidence>
<evidence type="ECO:0000256" key="9">
    <source>
        <dbReference type="ARBA" id="ARBA00022679"/>
    </source>
</evidence>
<gene>
    <name evidence="22" type="primary">yedQ</name>
    <name evidence="22" type="ORF">BBB56_05850</name>
</gene>
<dbReference type="InterPro" id="IPR033416">
    <property type="entry name" value="CHASE7"/>
</dbReference>
<evidence type="ECO:0000256" key="4">
    <source>
        <dbReference type="ARBA" id="ARBA00005186"/>
    </source>
</evidence>
<dbReference type="NCBIfam" id="NF011955">
    <property type="entry name" value="PRK15426.1"/>
    <property type="match status" value="1"/>
</dbReference>
<evidence type="ECO:0000256" key="19">
    <source>
        <dbReference type="ARBA" id="ARBA00045634"/>
    </source>
</evidence>
<evidence type="ECO:0000256" key="16">
    <source>
        <dbReference type="ARBA" id="ARBA00023136"/>
    </source>
</evidence>
<evidence type="ECO:0000256" key="2">
    <source>
        <dbReference type="ARBA" id="ARBA00004429"/>
    </source>
</evidence>
<protein>
    <recommendedName>
        <fullName evidence="6">diguanylate cyclase</fullName>
        <ecNumber evidence="6">2.7.7.65</ecNumber>
    </recommendedName>
    <alternativeName>
        <fullName evidence="17">Cellulose synthesis regulatory protein</fullName>
    </alternativeName>
</protein>
<dbReference type="Gene3D" id="3.30.450.20">
    <property type="entry name" value="PAS domain"/>
    <property type="match status" value="1"/>
</dbReference>
<keyword evidence="13" id="KW-0460">Magnesium</keyword>
<dbReference type="InterPro" id="IPR000160">
    <property type="entry name" value="GGDEF_dom"/>
</dbReference>
<evidence type="ECO:0000256" key="20">
    <source>
        <dbReference type="SAM" id="Phobius"/>
    </source>
</evidence>
<accession>A0A3N4P3S6</accession>
<keyword evidence="9" id="KW-0808">Transferase</keyword>
<keyword evidence="14" id="KW-0135">Cellulose biosynthesis</keyword>
<dbReference type="UniPathway" id="UPA00694"/>
<dbReference type="CDD" id="cd01949">
    <property type="entry name" value="GGDEF"/>
    <property type="match status" value="1"/>
</dbReference>
<comment type="pathway">
    <text evidence="4">Glycan metabolism; bacterial cellulose biosynthesis.</text>
</comment>
<dbReference type="Pfam" id="PF00990">
    <property type="entry name" value="GGDEF"/>
    <property type="match status" value="1"/>
</dbReference>
<dbReference type="UniPathway" id="UPA00599"/>
<keyword evidence="10 20" id="KW-0812">Transmembrane</keyword>
<dbReference type="RefSeq" id="WP_123799719.1">
    <property type="nucleotide sequence ID" value="NZ_RMVG01000003.1"/>
</dbReference>
<dbReference type="PANTHER" id="PTHR45138">
    <property type="entry name" value="REGULATORY COMPONENTS OF SENSORY TRANSDUCTION SYSTEM"/>
    <property type="match status" value="1"/>
</dbReference>
<evidence type="ECO:0000256" key="12">
    <source>
        <dbReference type="ARBA" id="ARBA00022741"/>
    </source>
</evidence>
<dbReference type="SUPFAM" id="SSF55073">
    <property type="entry name" value="Nucleotide cyclase"/>
    <property type="match status" value="1"/>
</dbReference>
<evidence type="ECO:0000256" key="18">
    <source>
        <dbReference type="ARBA" id="ARBA00034247"/>
    </source>
</evidence>
<dbReference type="GO" id="GO:0000166">
    <property type="term" value="F:nucleotide binding"/>
    <property type="evidence" value="ECO:0007669"/>
    <property type="project" value="UniProtKB-KW"/>
</dbReference>
<evidence type="ECO:0000256" key="10">
    <source>
        <dbReference type="ARBA" id="ARBA00022692"/>
    </source>
</evidence>
<dbReference type="Pfam" id="PF17151">
    <property type="entry name" value="CHASE7"/>
    <property type="match status" value="1"/>
</dbReference>
<dbReference type="GO" id="GO:1902201">
    <property type="term" value="P:negative regulation of bacterial-type flagellum-dependent cell motility"/>
    <property type="evidence" value="ECO:0007669"/>
    <property type="project" value="TreeGrafter"/>
</dbReference>
<dbReference type="EC" id="2.7.7.65" evidence="6"/>
<keyword evidence="12" id="KW-0547">Nucleotide-binding</keyword>
<dbReference type="InterPro" id="IPR043128">
    <property type="entry name" value="Rev_trsase/Diguanyl_cyclase"/>
</dbReference>
<evidence type="ECO:0000256" key="5">
    <source>
        <dbReference type="ARBA" id="ARBA00011738"/>
    </source>
</evidence>
<evidence type="ECO:0000256" key="3">
    <source>
        <dbReference type="ARBA" id="ARBA00004665"/>
    </source>
</evidence>
<dbReference type="Gene3D" id="3.30.70.270">
    <property type="match status" value="1"/>
</dbReference>
<comment type="function">
    <text evidence="19">Catalyzes the synthesis of cyclic-di-GMP (c-di-GMP) via the condensation of 2 GTP molecules. Cyclic-di-GMP is a second messenger which controls cell surface-associated traits in bacteria. Involved in the regulation of cellulose production.</text>
</comment>
<dbReference type="GO" id="GO:0043709">
    <property type="term" value="P:cell adhesion involved in single-species biofilm formation"/>
    <property type="evidence" value="ECO:0007669"/>
    <property type="project" value="TreeGrafter"/>
</dbReference>
<evidence type="ECO:0000256" key="14">
    <source>
        <dbReference type="ARBA" id="ARBA00022916"/>
    </source>
</evidence>
<organism evidence="22 23">
    <name type="scientific">Candidatus Pantoea deserta</name>
    <dbReference type="NCBI Taxonomy" id="1869313"/>
    <lineage>
        <taxon>Bacteria</taxon>
        <taxon>Pseudomonadati</taxon>
        <taxon>Pseudomonadota</taxon>
        <taxon>Gammaproteobacteria</taxon>
        <taxon>Enterobacterales</taxon>
        <taxon>Erwiniaceae</taxon>
        <taxon>Pantoea</taxon>
    </lineage>
</organism>
<dbReference type="InterPro" id="IPR050469">
    <property type="entry name" value="Diguanylate_Cyclase"/>
</dbReference>
<dbReference type="NCBIfam" id="TIGR00254">
    <property type="entry name" value="GGDEF"/>
    <property type="match status" value="1"/>
</dbReference>
<comment type="subcellular location">
    <subcellularLocation>
        <location evidence="2">Cell inner membrane</location>
        <topology evidence="2">Multi-pass membrane protein</topology>
    </subcellularLocation>
</comment>
<dbReference type="EMBL" id="RMVG01000003">
    <property type="protein sequence ID" value="RPE02926.1"/>
    <property type="molecule type" value="Genomic_DNA"/>
</dbReference>